<gene>
    <name evidence="12" type="ORF">A3E46_02395</name>
</gene>
<name>A0A1F8AYJ3_9BACT</name>
<dbReference type="EC" id="5.2.1.8" evidence="4"/>
<evidence type="ECO:0000256" key="5">
    <source>
        <dbReference type="ARBA" id="ARBA00016902"/>
    </source>
</evidence>
<dbReference type="GO" id="GO:0051083">
    <property type="term" value="P:'de novo' cotranslational protein folding"/>
    <property type="evidence" value="ECO:0007669"/>
    <property type="project" value="TreeGrafter"/>
</dbReference>
<dbReference type="EMBL" id="MGGZ01000036">
    <property type="protein sequence ID" value="OGM56298.1"/>
    <property type="molecule type" value="Genomic_DNA"/>
</dbReference>
<evidence type="ECO:0000313" key="12">
    <source>
        <dbReference type="EMBL" id="OGM56298.1"/>
    </source>
</evidence>
<dbReference type="Pfam" id="PF05698">
    <property type="entry name" value="Trigger_C"/>
    <property type="match status" value="1"/>
</dbReference>
<dbReference type="GO" id="GO:0043335">
    <property type="term" value="P:protein unfolding"/>
    <property type="evidence" value="ECO:0007669"/>
    <property type="project" value="TreeGrafter"/>
</dbReference>
<dbReference type="InterPro" id="IPR027304">
    <property type="entry name" value="Trigger_fact/SurA_dom_sf"/>
</dbReference>
<sequence>MPKKDLVISHTIAKTEDGSVQITFDIPFELISEAREETLKEYAESVDVPGFRKGKAPIEEIKKRVPEASVIEHTLGHILPKALGQAITEGKLKLAIYPKFELIRAKEGENWEVRAVSCEIPEVSLGDYKKVITGSGRAKAIWTPEKGSPKEQKGPSKEEKEQEIIKVLLETVKVAIPKILIEEEVNARLSSLLERIEKLGLNLEGYLGSLGKTADGLRTEYEAQASGSISLDLILTAVAREEKIQIKEAEIDAAIKAASADPKIGERLNTPEQRRVIAGVLARRAALDSLTALL</sequence>
<evidence type="ECO:0000313" key="13">
    <source>
        <dbReference type="Proteomes" id="UP000178313"/>
    </source>
</evidence>
<accession>A0A1F8AYJ3</accession>
<evidence type="ECO:0000259" key="10">
    <source>
        <dbReference type="Pfam" id="PF05697"/>
    </source>
</evidence>
<feature type="domain" description="Trigger factor ribosome-binding bacterial" evidence="10">
    <location>
        <begin position="11"/>
        <end position="131"/>
    </location>
</feature>
<dbReference type="Proteomes" id="UP000178313">
    <property type="component" value="Unassembled WGS sequence"/>
</dbReference>
<evidence type="ECO:0000256" key="9">
    <source>
        <dbReference type="ARBA" id="ARBA00029986"/>
    </source>
</evidence>
<dbReference type="GO" id="GO:0005737">
    <property type="term" value="C:cytoplasm"/>
    <property type="evidence" value="ECO:0007669"/>
    <property type="project" value="UniProtKB-SubCell"/>
</dbReference>
<dbReference type="Gene3D" id="1.10.3120.10">
    <property type="entry name" value="Trigger factor, C-terminal domain"/>
    <property type="match status" value="1"/>
</dbReference>
<dbReference type="InterPro" id="IPR037041">
    <property type="entry name" value="Trigger_fac_C_sf"/>
</dbReference>
<dbReference type="InterPro" id="IPR005215">
    <property type="entry name" value="Trig_fac"/>
</dbReference>
<dbReference type="GO" id="GO:0003755">
    <property type="term" value="F:peptidyl-prolyl cis-trans isomerase activity"/>
    <property type="evidence" value="ECO:0007669"/>
    <property type="project" value="UniProtKB-KW"/>
</dbReference>
<dbReference type="PANTHER" id="PTHR30560:SF3">
    <property type="entry name" value="TRIGGER FACTOR-LIKE PROTEIN TIG, CHLOROPLASTIC"/>
    <property type="match status" value="1"/>
</dbReference>
<comment type="subcellular location">
    <subcellularLocation>
        <location evidence="2">Cytoplasm</location>
    </subcellularLocation>
</comment>
<comment type="similarity">
    <text evidence="3">Belongs to the FKBP-type PPIase family. Tig subfamily.</text>
</comment>
<dbReference type="SUPFAM" id="SSF102735">
    <property type="entry name" value="Trigger factor ribosome-binding domain"/>
    <property type="match status" value="1"/>
</dbReference>
<evidence type="ECO:0000256" key="3">
    <source>
        <dbReference type="ARBA" id="ARBA00005464"/>
    </source>
</evidence>
<evidence type="ECO:0000256" key="6">
    <source>
        <dbReference type="ARBA" id="ARBA00023110"/>
    </source>
</evidence>
<keyword evidence="6" id="KW-0697">Rotamase</keyword>
<dbReference type="GO" id="GO:0043022">
    <property type="term" value="F:ribosome binding"/>
    <property type="evidence" value="ECO:0007669"/>
    <property type="project" value="TreeGrafter"/>
</dbReference>
<evidence type="ECO:0000256" key="7">
    <source>
        <dbReference type="ARBA" id="ARBA00023186"/>
    </source>
</evidence>
<dbReference type="Pfam" id="PF05697">
    <property type="entry name" value="Trigger_N"/>
    <property type="match status" value="1"/>
</dbReference>
<comment type="caution">
    <text evidence="12">The sequence shown here is derived from an EMBL/GenBank/DDBJ whole genome shotgun (WGS) entry which is preliminary data.</text>
</comment>
<evidence type="ECO:0000256" key="1">
    <source>
        <dbReference type="ARBA" id="ARBA00000971"/>
    </source>
</evidence>
<evidence type="ECO:0000259" key="11">
    <source>
        <dbReference type="Pfam" id="PF05698"/>
    </source>
</evidence>
<dbReference type="PANTHER" id="PTHR30560">
    <property type="entry name" value="TRIGGER FACTOR CHAPERONE AND PEPTIDYL-PROLYL CIS/TRANS ISOMERASE"/>
    <property type="match status" value="1"/>
</dbReference>
<dbReference type="GO" id="GO:0044183">
    <property type="term" value="F:protein folding chaperone"/>
    <property type="evidence" value="ECO:0007669"/>
    <property type="project" value="TreeGrafter"/>
</dbReference>
<dbReference type="STRING" id="1802513.A3E46_02395"/>
<evidence type="ECO:0000256" key="2">
    <source>
        <dbReference type="ARBA" id="ARBA00004496"/>
    </source>
</evidence>
<dbReference type="InterPro" id="IPR036611">
    <property type="entry name" value="Trigger_fac_ribosome-bd_sf"/>
</dbReference>
<dbReference type="Gene3D" id="3.30.70.1050">
    <property type="entry name" value="Trigger factor ribosome-binding domain"/>
    <property type="match status" value="1"/>
</dbReference>
<dbReference type="InterPro" id="IPR008880">
    <property type="entry name" value="Trigger_fac_C"/>
</dbReference>
<keyword evidence="8" id="KW-0413">Isomerase</keyword>
<reference evidence="12 13" key="1">
    <citation type="journal article" date="2016" name="Nat. Commun.">
        <title>Thousands of microbial genomes shed light on interconnected biogeochemical processes in an aquifer system.</title>
        <authorList>
            <person name="Anantharaman K."/>
            <person name="Brown C.T."/>
            <person name="Hug L.A."/>
            <person name="Sharon I."/>
            <person name="Castelle C.J."/>
            <person name="Probst A.J."/>
            <person name="Thomas B.C."/>
            <person name="Singh A."/>
            <person name="Wilkins M.J."/>
            <person name="Karaoz U."/>
            <person name="Brodie E.L."/>
            <person name="Williams K.H."/>
            <person name="Hubbard S.S."/>
            <person name="Banfield J.F."/>
        </authorList>
    </citation>
    <scope>NUCLEOTIDE SEQUENCE [LARGE SCALE GENOMIC DNA]</scope>
</reference>
<proteinExistence type="inferred from homology"/>
<evidence type="ECO:0000256" key="4">
    <source>
        <dbReference type="ARBA" id="ARBA00013194"/>
    </source>
</evidence>
<evidence type="ECO:0000256" key="8">
    <source>
        <dbReference type="ARBA" id="ARBA00023235"/>
    </source>
</evidence>
<protein>
    <recommendedName>
        <fullName evidence="5">Trigger factor</fullName>
        <ecNumber evidence="4">5.2.1.8</ecNumber>
    </recommendedName>
    <alternativeName>
        <fullName evidence="9">PPIase</fullName>
    </alternativeName>
</protein>
<feature type="domain" description="Trigger factor C-terminal" evidence="11">
    <location>
        <begin position="150"/>
        <end position="260"/>
    </location>
</feature>
<dbReference type="AlphaFoldDB" id="A0A1F8AYJ3"/>
<comment type="catalytic activity">
    <reaction evidence="1">
        <text>[protein]-peptidylproline (omega=180) = [protein]-peptidylproline (omega=0)</text>
        <dbReference type="Rhea" id="RHEA:16237"/>
        <dbReference type="Rhea" id="RHEA-COMP:10747"/>
        <dbReference type="Rhea" id="RHEA-COMP:10748"/>
        <dbReference type="ChEBI" id="CHEBI:83833"/>
        <dbReference type="ChEBI" id="CHEBI:83834"/>
        <dbReference type="EC" id="5.2.1.8"/>
    </reaction>
</comment>
<organism evidence="12 13">
    <name type="scientific">Candidatus Woesebacteria bacterium RIFCSPHIGHO2_12_FULL_46_16</name>
    <dbReference type="NCBI Taxonomy" id="1802513"/>
    <lineage>
        <taxon>Bacteria</taxon>
        <taxon>Candidatus Woeseibacteriota</taxon>
    </lineage>
</organism>
<keyword evidence="7" id="KW-0143">Chaperone</keyword>
<dbReference type="InterPro" id="IPR008881">
    <property type="entry name" value="Trigger_fac_ribosome-bd_bac"/>
</dbReference>
<dbReference type="SUPFAM" id="SSF109998">
    <property type="entry name" value="Triger factor/SurA peptide-binding domain-like"/>
    <property type="match status" value="1"/>
</dbReference>
<dbReference type="GO" id="GO:0015031">
    <property type="term" value="P:protein transport"/>
    <property type="evidence" value="ECO:0007669"/>
    <property type="project" value="InterPro"/>
</dbReference>